<evidence type="ECO:0000256" key="7">
    <source>
        <dbReference type="ARBA" id="ARBA00023209"/>
    </source>
</evidence>
<keyword evidence="8" id="KW-0456">Lyase</keyword>
<dbReference type="EMBL" id="AMGV01000006">
    <property type="protein sequence ID" value="KEF55890.1"/>
    <property type="molecule type" value="Genomic_DNA"/>
</dbReference>
<dbReference type="NCBIfam" id="TIGR00163">
    <property type="entry name" value="PS_decarb"/>
    <property type="match status" value="1"/>
</dbReference>
<evidence type="ECO:0000256" key="5">
    <source>
        <dbReference type="ARBA" id="ARBA00022793"/>
    </source>
</evidence>
<proteinExistence type="predicted"/>
<keyword evidence="7" id="KW-0594">Phospholipid biosynthesis</keyword>
<evidence type="ECO:0000256" key="2">
    <source>
        <dbReference type="ARBA" id="ARBA00005189"/>
    </source>
</evidence>
<keyword evidence="10" id="KW-0670">Pyruvate</keyword>
<dbReference type="HOGENOM" id="CLU_029061_2_0_1"/>
<dbReference type="UniPathway" id="UPA00558"/>
<dbReference type="GO" id="GO:0004609">
    <property type="term" value="F:phosphatidylserine decarboxylase activity"/>
    <property type="evidence" value="ECO:0007669"/>
    <property type="project" value="UniProtKB-EC"/>
</dbReference>
<dbReference type="GO" id="GO:0006646">
    <property type="term" value="P:phosphatidylethanolamine biosynthetic process"/>
    <property type="evidence" value="ECO:0007669"/>
    <property type="project" value="UniProtKB-UniPathway"/>
</dbReference>
<gene>
    <name evidence="12" type="ORF">A1O9_07470</name>
</gene>
<comment type="pathway">
    <text evidence="2">Lipid metabolism.</text>
</comment>
<reference evidence="12 13" key="1">
    <citation type="submission" date="2013-03" db="EMBL/GenBank/DDBJ databases">
        <title>The Genome Sequence of Exophiala aquamarina CBS 119918.</title>
        <authorList>
            <consortium name="The Broad Institute Genomics Platform"/>
            <person name="Cuomo C."/>
            <person name="de Hoog S."/>
            <person name="Gorbushina A."/>
            <person name="Walker B."/>
            <person name="Young S.K."/>
            <person name="Zeng Q."/>
            <person name="Gargeya S."/>
            <person name="Fitzgerald M."/>
            <person name="Haas B."/>
            <person name="Abouelleil A."/>
            <person name="Allen A.W."/>
            <person name="Alvarado L."/>
            <person name="Arachchi H.M."/>
            <person name="Berlin A.M."/>
            <person name="Chapman S.B."/>
            <person name="Gainer-Dewar J."/>
            <person name="Goldberg J."/>
            <person name="Griggs A."/>
            <person name="Gujja S."/>
            <person name="Hansen M."/>
            <person name="Howarth C."/>
            <person name="Imamovic A."/>
            <person name="Ireland A."/>
            <person name="Larimer J."/>
            <person name="McCowan C."/>
            <person name="Murphy C."/>
            <person name="Pearson M."/>
            <person name="Poon T.W."/>
            <person name="Priest M."/>
            <person name="Roberts A."/>
            <person name="Saif S."/>
            <person name="Shea T."/>
            <person name="Sisk P."/>
            <person name="Sykes S."/>
            <person name="Wortman J."/>
            <person name="Nusbaum C."/>
            <person name="Birren B."/>
        </authorList>
    </citation>
    <scope>NUCLEOTIDE SEQUENCE [LARGE SCALE GENOMIC DNA]</scope>
    <source>
        <strain evidence="12 13">CBS 119918</strain>
    </source>
</reference>
<evidence type="ECO:0000313" key="13">
    <source>
        <dbReference type="Proteomes" id="UP000027920"/>
    </source>
</evidence>
<comment type="cofactor">
    <cofactor evidence="1">
        <name>pyruvate</name>
        <dbReference type="ChEBI" id="CHEBI:15361"/>
    </cofactor>
</comment>
<evidence type="ECO:0000256" key="11">
    <source>
        <dbReference type="ARBA" id="ARBA00024326"/>
    </source>
</evidence>
<evidence type="ECO:0000256" key="8">
    <source>
        <dbReference type="ARBA" id="ARBA00023239"/>
    </source>
</evidence>
<keyword evidence="13" id="KW-1185">Reference proteome</keyword>
<evidence type="ECO:0000256" key="1">
    <source>
        <dbReference type="ARBA" id="ARBA00001928"/>
    </source>
</evidence>
<evidence type="ECO:0000256" key="10">
    <source>
        <dbReference type="ARBA" id="ARBA00023317"/>
    </source>
</evidence>
<accession>A0A072PK53</accession>
<name>A0A072PK53_9EURO</name>
<keyword evidence="4" id="KW-0444">Lipid biosynthesis</keyword>
<evidence type="ECO:0000256" key="6">
    <source>
        <dbReference type="ARBA" id="ARBA00023098"/>
    </source>
</evidence>
<comment type="pathway">
    <text evidence="11">Phospholipid metabolism; phosphatidylethanolamine biosynthesis.</text>
</comment>
<protein>
    <recommendedName>
        <fullName evidence="3">phosphatidylserine decarboxylase</fullName>
        <ecNumber evidence="3">4.1.1.65</ecNumber>
    </recommendedName>
</protein>
<dbReference type="EC" id="4.1.1.65" evidence="3"/>
<dbReference type="AlphaFoldDB" id="A0A072PK53"/>
<dbReference type="PANTHER" id="PTHR10067">
    <property type="entry name" value="PHOSPHATIDYLSERINE DECARBOXYLASE"/>
    <property type="match status" value="1"/>
</dbReference>
<keyword evidence="9" id="KW-1208">Phospholipid metabolism</keyword>
<dbReference type="OrthoDB" id="5973539at2759"/>
<dbReference type="PANTHER" id="PTHR10067:SF11">
    <property type="entry name" value="PHOSPHATIDYLSERINE DECARBOXYLASE"/>
    <property type="match status" value="1"/>
</dbReference>
<sequence length="341" mass="38949">MNCFHRILDYFLSSVKLIKNQEVGWRTVNRKTGKQSREQQPILKKIKLLFLFSRFVEWVDVTQAMRLWIHDKTIQEGKREGTPSSALQIVSFVDFYHINMDDFDPSDINKYSTFEEFFVRKHKPNRRPIFEEDDPSRAVVVADSRLVVYPSIAETRKVWIKGHNFTIANLINDDALAQSWSDGAVASFRLSPQDYHRYHSPVRGTVSWYKSISGQYYQVDPVCLQSDVDILTENARCCICIDTIEFGKVLYVAIGATNVGTVEINEKCQKAGCQIEKGEEVGLFQFGGSSIIVAFEKDRIDFDKDLLDVSRRQVMMDVEVGMSMGKAMNEPGDGGIGNHHP</sequence>
<organism evidence="12 13">
    <name type="scientific">Exophiala aquamarina CBS 119918</name>
    <dbReference type="NCBI Taxonomy" id="1182545"/>
    <lineage>
        <taxon>Eukaryota</taxon>
        <taxon>Fungi</taxon>
        <taxon>Dikarya</taxon>
        <taxon>Ascomycota</taxon>
        <taxon>Pezizomycotina</taxon>
        <taxon>Eurotiomycetes</taxon>
        <taxon>Chaetothyriomycetidae</taxon>
        <taxon>Chaetothyriales</taxon>
        <taxon>Herpotrichiellaceae</taxon>
        <taxon>Exophiala</taxon>
    </lineage>
</organism>
<dbReference type="Pfam" id="PF02666">
    <property type="entry name" value="PS_Dcarbxylase"/>
    <property type="match status" value="1"/>
</dbReference>
<keyword evidence="5" id="KW-0210">Decarboxylase</keyword>
<dbReference type="STRING" id="1182545.A0A072PK53"/>
<keyword evidence="6" id="KW-0443">Lipid metabolism</keyword>
<evidence type="ECO:0000313" key="12">
    <source>
        <dbReference type="EMBL" id="KEF55890.1"/>
    </source>
</evidence>
<comment type="caution">
    <text evidence="12">The sequence shown here is derived from an EMBL/GenBank/DDBJ whole genome shotgun (WGS) entry which is preliminary data.</text>
</comment>
<dbReference type="InterPro" id="IPR033177">
    <property type="entry name" value="PSD-B"/>
</dbReference>
<dbReference type="Proteomes" id="UP000027920">
    <property type="component" value="Unassembled WGS sequence"/>
</dbReference>
<evidence type="ECO:0000256" key="9">
    <source>
        <dbReference type="ARBA" id="ARBA00023264"/>
    </source>
</evidence>
<evidence type="ECO:0000256" key="3">
    <source>
        <dbReference type="ARBA" id="ARBA00012243"/>
    </source>
</evidence>
<dbReference type="RefSeq" id="XP_013258480.1">
    <property type="nucleotide sequence ID" value="XM_013403026.1"/>
</dbReference>
<evidence type="ECO:0000256" key="4">
    <source>
        <dbReference type="ARBA" id="ARBA00022516"/>
    </source>
</evidence>
<dbReference type="VEuPathDB" id="FungiDB:A1O9_07470"/>
<dbReference type="InterPro" id="IPR003817">
    <property type="entry name" value="PS_Dcarbxylase"/>
</dbReference>
<dbReference type="GeneID" id="25282384"/>